<reference evidence="1" key="2">
    <citation type="submission" date="2014-01" db="EMBL/GenBank/DDBJ databases">
        <authorList>
            <person name="Aslett M."/>
        </authorList>
    </citation>
    <scope>NUCLEOTIDE SEQUENCE [LARGE SCALE GENOMIC DNA]</scope>
    <source>
        <strain evidence="1">DB27</strain>
    </source>
</reference>
<accession>W8YA61</accession>
<dbReference type="EMBL" id="HG810019">
    <property type="protein sequence ID" value="CDN38394.1"/>
    <property type="molecule type" value="Genomic_DNA"/>
</dbReference>
<dbReference type="Proteomes" id="UP000030682">
    <property type="component" value="Unassembled WGS sequence"/>
</dbReference>
<proteinExistence type="predicted"/>
<evidence type="ECO:0000313" key="1">
    <source>
        <dbReference type="EMBL" id="CDN38394.1"/>
    </source>
</evidence>
<name>W8YA61_BACTU</name>
<protein>
    <submittedName>
        <fullName evidence="1">Uncharacterized protein</fullName>
    </submittedName>
</protein>
<organism evidence="1">
    <name type="scientific">Bacillus thuringiensis DB27</name>
    <dbReference type="NCBI Taxonomy" id="1431339"/>
    <lineage>
        <taxon>Bacteria</taxon>
        <taxon>Bacillati</taxon>
        <taxon>Bacillota</taxon>
        <taxon>Bacilli</taxon>
        <taxon>Bacillales</taxon>
        <taxon>Bacillaceae</taxon>
        <taxon>Bacillus</taxon>
        <taxon>Bacillus cereus group</taxon>
    </lineage>
</organism>
<reference evidence="1" key="1">
    <citation type="submission" date="2014-01" db="EMBL/GenBank/DDBJ databases">
        <title>Draft genome sequence of highly nematicidal Bacillus thuringiensis DB27.</title>
        <authorList>
            <person name="Iatsenko I."/>
            <person name="Pickard D."/>
            <person name="Corton C."/>
            <person name="Dougan G."/>
            <person name="Sommer R.J."/>
        </authorList>
    </citation>
    <scope>NUCLEOTIDE SEQUENCE [LARGE SCALE GENOMIC DNA]</scope>
    <source>
        <strain evidence="1">DB27</strain>
    </source>
</reference>
<sequence length="50" mass="5919">MFQRCLNMRISSDEVQGVRIVRDFSYILFYVKVYIEKRKASIAGAFTVLR</sequence>
<gene>
    <name evidence="1" type="ORF">BTDB27_004736</name>
</gene>
<dbReference type="HOGENOM" id="CLU_3114870_0_0_9"/>
<dbReference type="AlphaFoldDB" id="W8YA61"/>